<dbReference type="Gene3D" id="3.40.630.10">
    <property type="entry name" value="Zn peptidases"/>
    <property type="match status" value="1"/>
</dbReference>
<evidence type="ECO:0000256" key="1">
    <source>
        <dbReference type="ARBA" id="ARBA00003273"/>
    </source>
</evidence>
<evidence type="ECO:0000256" key="4">
    <source>
        <dbReference type="ARBA" id="ARBA00017435"/>
    </source>
</evidence>
<gene>
    <name evidence="11" type="ORF">ACFQ5G_23755</name>
</gene>
<evidence type="ECO:0000256" key="8">
    <source>
        <dbReference type="ARBA" id="ARBA00031512"/>
    </source>
</evidence>
<evidence type="ECO:0000256" key="9">
    <source>
        <dbReference type="SAM" id="Phobius"/>
    </source>
</evidence>
<feature type="transmembrane region" description="Helical" evidence="9">
    <location>
        <begin position="513"/>
        <end position="533"/>
    </location>
</feature>
<comment type="similarity">
    <text evidence="3">Belongs to the peptidase M28 family.</text>
</comment>
<feature type="transmembrane region" description="Helical" evidence="9">
    <location>
        <begin position="434"/>
        <end position="454"/>
    </location>
</feature>
<name>A0ABW4ACX6_9ACTN</name>
<evidence type="ECO:0000313" key="12">
    <source>
        <dbReference type="Proteomes" id="UP001597183"/>
    </source>
</evidence>
<dbReference type="Proteomes" id="UP001597183">
    <property type="component" value="Unassembled WGS sequence"/>
</dbReference>
<evidence type="ECO:0000256" key="3">
    <source>
        <dbReference type="ARBA" id="ARBA00010918"/>
    </source>
</evidence>
<comment type="caution">
    <text evidence="11">The sequence shown here is derived from an EMBL/GenBank/DDBJ whole genome shotgun (WGS) entry which is preliminary data.</text>
</comment>
<proteinExistence type="inferred from homology"/>
<feature type="transmembrane region" description="Helical" evidence="9">
    <location>
        <begin position="460"/>
        <end position="477"/>
    </location>
</feature>
<evidence type="ECO:0000256" key="7">
    <source>
        <dbReference type="ARBA" id="ARBA00023180"/>
    </source>
</evidence>
<dbReference type="PANTHER" id="PTHR12147">
    <property type="entry name" value="METALLOPEPTIDASE M28 FAMILY MEMBER"/>
    <property type="match status" value="1"/>
</dbReference>
<dbReference type="InterPro" id="IPR007484">
    <property type="entry name" value="Peptidase_M28"/>
</dbReference>
<keyword evidence="12" id="KW-1185">Reference proteome</keyword>
<protein>
    <recommendedName>
        <fullName evidence="4">Vacuolar membrane protease</fullName>
    </recommendedName>
    <alternativeName>
        <fullName evidence="8">FXNA-related family protease 1</fullName>
    </alternativeName>
</protein>
<feature type="transmembrane region" description="Helical" evidence="9">
    <location>
        <begin position="407"/>
        <end position="427"/>
    </location>
</feature>
<feature type="transmembrane region" description="Helical" evidence="9">
    <location>
        <begin position="484"/>
        <end position="507"/>
    </location>
</feature>
<evidence type="ECO:0000256" key="6">
    <source>
        <dbReference type="ARBA" id="ARBA00022989"/>
    </source>
</evidence>
<accession>A0ABW4ACX6</accession>
<sequence length="770" mass="79942">MRDSALSRPAHRGLAAAAVLAVLVLAGLAAVRSVQPPAARPATDAAGEFSAERAFETVRTIAATPHPAGSPAGDRVRDHLITTLTSLGLSPEVQDVVSEQGAGLSSSAGGTGLARVRNVVAVIPGTASTGRVFLVAHYDSAQVAPGANDDGAGTSTILETARALIAGERPRNDVVLVLTDAEEACLCGAKAFVEQHPLARNGGVALNLEARGSSGPAIMFETSAGNARLVETYAKTPYPVGTSFAVEIYRLLPNDTDFTPFRESALFQGLNTAYIDGAAVYHAPTDKPESMDRDSLQHHGANALALAREFGALDLRELKESGDATYFPVPGLLVRYPGGLVWPLALLALVAVAALGWVVRRRVAGAIGLALLPIIAAPVLAQGLWALLKLVRPEYAGLPIDPYRPMWYRLAVIALSAAIVLSWYALLRRRIGPAAMAVGGLTWLAVFGVGLAALAPGGSYLAALPALSVAVSALIATRVGAKTAVAVLIVGALIPTVILLPTVVMLFPALGMPMAGVGAFLTVLLGLSLLPVLDLLHPAPSGARGMEALKARRLGAVPTLVAAVAALGCTVTGLVVDRFDAEHPSLTHLMYALDADNGTARWLSEETNPQEWTAQYLDGDPATVTDTLPAFGAEELRSGPAQAATLPAPALTLLSDDRAGDERTMRLRLDPQRAVRFTTLHVSAEVVSARIGSRTLEGGPSGWGFVFHAPPDEGIEISLTVRSAGPVTFRAMDGSDDLSALPGFQPRPPGVGVLGSHSSELVAVAKTYTL</sequence>
<feature type="transmembrane region" description="Helical" evidence="9">
    <location>
        <begin position="366"/>
        <end position="387"/>
    </location>
</feature>
<dbReference type="PANTHER" id="PTHR12147:SF58">
    <property type="entry name" value="VACUOLAR MEMBRANE PROTEASE"/>
    <property type="match status" value="1"/>
</dbReference>
<dbReference type="Pfam" id="PF04389">
    <property type="entry name" value="Peptidase_M28"/>
    <property type="match status" value="1"/>
</dbReference>
<dbReference type="InterPro" id="IPR045175">
    <property type="entry name" value="M28_fam"/>
</dbReference>
<reference evidence="12" key="1">
    <citation type="journal article" date="2019" name="Int. J. Syst. Evol. Microbiol.">
        <title>The Global Catalogue of Microorganisms (GCM) 10K type strain sequencing project: providing services to taxonomists for standard genome sequencing and annotation.</title>
        <authorList>
            <consortium name="The Broad Institute Genomics Platform"/>
            <consortium name="The Broad Institute Genome Sequencing Center for Infectious Disease"/>
            <person name="Wu L."/>
            <person name="Ma J."/>
        </authorList>
    </citation>
    <scope>NUCLEOTIDE SEQUENCE [LARGE SCALE GENOMIC DNA]</scope>
    <source>
        <strain evidence="12">CCM 7526</strain>
    </source>
</reference>
<keyword evidence="9" id="KW-0812">Transmembrane</keyword>
<feature type="transmembrane region" description="Helical" evidence="9">
    <location>
        <begin position="340"/>
        <end position="359"/>
    </location>
</feature>
<keyword evidence="7" id="KW-0325">Glycoprotein</keyword>
<dbReference type="SUPFAM" id="SSF53187">
    <property type="entry name" value="Zn-dependent exopeptidases"/>
    <property type="match status" value="1"/>
</dbReference>
<keyword evidence="5" id="KW-0926">Vacuole</keyword>
<evidence type="ECO:0000259" key="10">
    <source>
        <dbReference type="Pfam" id="PF04389"/>
    </source>
</evidence>
<evidence type="ECO:0000256" key="2">
    <source>
        <dbReference type="ARBA" id="ARBA00004128"/>
    </source>
</evidence>
<evidence type="ECO:0000313" key="11">
    <source>
        <dbReference type="EMBL" id="MFD1368378.1"/>
    </source>
</evidence>
<evidence type="ECO:0000256" key="5">
    <source>
        <dbReference type="ARBA" id="ARBA00022554"/>
    </source>
</evidence>
<dbReference type="RefSeq" id="WP_317788831.1">
    <property type="nucleotide sequence ID" value="NZ_AP028461.1"/>
</dbReference>
<organism evidence="11 12">
    <name type="scientific">Actinoplanes sichuanensis</name>
    <dbReference type="NCBI Taxonomy" id="512349"/>
    <lineage>
        <taxon>Bacteria</taxon>
        <taxon>Bacillati</taxon>
        <taxon>Actinomycetota</taxon>
        <taxon>Actinomycetes</taxon>
        <taxon>Micromonosporales</taxon>
        <taxon>Micromonosporaceae</taxon>
        <taxon>Actinoplanes</taxon>
    </lineage>
</organism>
<comment type="function">
    <text evidence="1">May be involved in vacuolar sorting and osmoregulation.</text>
</comment>
<feature type="transmembrane region" description="Helical" evidence="9">
    <location>
        <begin position="554"/>
        <end position="576"/>
    </location>
</feature>
<feature type="domain" description="Peptidase M28" evidence="10">
    <location>
        <begin position="118"/>
        <end position="306"/>
    </location>
</feature>
<dbReference type="EMBL" id="JBHTMK010000037">
    <property type="protein sequence ID" value="MFD1368378.1"/>
    <property type="molecule type" value="Genomic_DNA"/>
</dbReference>
<keyword evidence="9" id="KW-0472">Membrane</keyword>
<comment type="subcellular location">
    <subcellularLocation>
        <location evidence="2">Vacuole membrane</location>
        <topology evidence="2">Multi-pass membrane protein</topology>
    </subcellularLocation>
</comment>
<keyword evidence="6 9" id="KW-1133">Transmembrane helix</keyword>